<feature type="transmembrane region" description="Helical" evidence="7">
    <location>
        <begin position="330"/>
        <end position="353"/>
    </location>
</feature>
<dbReference type="RefSeq" id="WP_187241290.1">
    <property type="nucleotide sequence ID" value="NZ_BAAAOK010000011.1"/>
</dbReference>
<sequence>MSRTRNTLGLYAALGCLGYLLTGLGAILPRLQEERGLSRVEVGLYPSAFAAGLIIVGVAGHHLNRLLGRFAVPAALALLGTGAVILAAGTDRLITGAGALVLGTGGAGLVQLVPAALRAEHGDPATEPISEANAVASGASVLAPLIVGAALGADLGWRPGYLVLPLAAAALVILLTASAPRRDHPTAVGTVAPARAEGHTRRWSPEFAGWWLDLVLVVAVEFCVLFWAADFLQTESGIGADAAVTAAAAFVLGMAIGRAVIGPVTRLVAAPVPLLAGSAGLATAGFALFWAGGPPAVAITGLAITGLGVALLYPVTLAQTLAAWPADPSVAAARCALASGVAIGAAPVLLGTLADAADLRVATLLTPSLLLVFLIRCAVRLARGAAGVRPGPRTTAQDDMA</sequence>
<reference evidence="8 9" key="1">
    <citation type="submission" date="2020-06" db="EMBL/GenBank/DDBJ databases">
        <title>Actinomadura xiongansis sp. nov., isolated from soil of Baiyangdian.</title>
        <authorList>
            <person name="Zhang X."/>
        </authorList>
    </citation>
    <scope>NUCLEOTIDE SEQUENCE [LARGE SCALE GENOMIC DNA]</scope>
    <source>
        <strain evidence="8 9">HBUM206468</strain>
    </source>
</reference>
<dbReference type="PROSITE" id="PS51257">
    <property type="entry name" value="PROKAR_LIPOPROTEIN"/>
    <property type="match status" value="1"/>
</dbReference>
<evidence type="ECO:0000256" key="6">
    <source>
        <dbReference type="ARBA" id="ARBA00023136"/>
    </source>
</evidence>
<dbReference type="Proteomes" id="UP000805614">
    <property type="component" value="Unassembled WGS sequence"/>
</dbReference>
<dbReference type="PANTHER" id="PTHR23514">
    <property type="entry name" value="BYPASS OF STOP CODON PROTEIN 6"/>
    <property type="match status" value="1"/>
</dbReference>
<comment type="similarity">
    <text evidence="2">Belongs to the major facilitator superfamily.</text>
</comment>
<dbReference type="InterPro" id="IPR036259">
    <property type="entry name" value="MFS_trans_sf"/>
</dbReference>
<evidence type="ECO:0000256" key="5">
    <source>
        <dbReference type="ARBA" id="ARBA00022989"/>
    </source>
</evidence>
<dbReference type="EMBL" id="JABVEC010000001">
    <property type="protein sequence ID" value="MBC6464365.1"/>
    <property type="molecule type" value="Genomic_DNA"/>
</dbReference>
<dbReference type="PANTHER" id="PTHR23514:SF3">
    <property type="entry name" value="BYPASS OF STOP CODON PROTEIN 6"/>
    <property type="match status" value="1"/>
</dbReference>
<feature type="transmembrane region" description="Helical" evidence="7">
    <location>
        <begin position="359"/>
        <end position="379"/>
    </location>
</feature>
<feature type="transmembrane region" description="Helical" evidence="7">
    <location>
        <begin position="94"/>
        <end position="113"/>
    </location>
</feature>
<evidence type="ECO:0000313" key="9">
    <source>
        <dbReference type="Proteomes" id="UP000805614"/>
    </source>
</evidence>
<evidence type="ECO:0000256" key="2">
    <source>
        <dbReference type="ARBA" id="ARBA00008335"/>
    </source>
</evidence>
<organism evidence="8 9">
    <name type="scientific">Actinomadura alba</name>
    <dbReference type="NCBI Taxonomy" id="406431"/>
    <lineage>
        <taxon>Bacteria</taxon>
        <taxon>Bacillati</taxon>
        <taxon>Actinomycetota</taxon>
        <taxon>Actinomycetes</taxon>
        <taxon>Streptosporangiales</taxon>
        <taxon>Thermomonosporaceae</taxon>
        <taxon>Actinomadura</taxon>
    </lineage>
</organism>
<feature type="transmembrane region" description="Helical" evidence="7">
    <location>
        <begin position="296"/>
        <end position="318"/>
    </location>
</feature>
<feature type="transmembrane region" description="Helical" evidence="7">
    <location>
        <begin position="43"/>
        <end position="63"/>
    </location>
</feature>
<dbReference type="InterPro" id="IPR011701">
    <property type="entry name" value="MFS"/>
</dbReference>
<evidence type="ECO:0000256" key="7">
    <source>
        <dbReference type="SAM" id="Phobius"/>
    </source>
</evidence>
<feature type="transmembrane region" description="Helical" evidence="7">
    <location>
        <begin position="268"/>
        <end position="290"/>
    </location>
</feature>
<proteinExistence type="inferred from homology"/>
<dbReference type="Gene3D" id="1.20.1250.20">
    <property type="entry name" value="MFS general substrate transporter like domains"/>
    <property type="match status" value="2"/>
</dbReference>
<keyword evidence="6 7" id="KW-0472">Membrane</keyword>
<dbReference type="Pfam" id="PF07690">
    <property type="entry name" value="MFS_1"/>
    <property type="match status" value="1"/>
</dbReference>
<comment type="subcellular location">
    <subcellularLocation>
        <location evidence="1">Endomembrane system</location>
        <topology evidence="1">Multi-pass membrane protein</topology>
    </subcellularLocation>
</comment>
<keyword evidence="5 7" id="KW-1133">Transmembrane helix</keyword>
<protein>
    <recommendedName>
        <fullName evidence="10">MFS transporter</fullName>
    </recommendedName>
</protein>
<evidence type="ECO:0000313" key="8">
    <source>
        <dbReference type="EMBL" id="MBC6464365.1"/>
    </source>
</evidence>
<feature type="transmembrane region" description="Helical" evidence="7">
    <location>
        <begin position="7"/>
        <end position="31"/>
    </location>
</feature>
<keyword evidence="4 7" id="KW-0812">Transmembrane</keyword>
<feature type="transmembrane region" description="Helical" evidence="7">
    <location>
        <begin position="70"/>
        <end position="88"/>
    </location>
</feature>
<gene>
    <name evidence="8" type="ORF">HKK74_02465</name>
</gene>
<dbReference type="InterPro" id="IPR051788">
    <property type="entry name" value="MFS_Transporter"/>
</dbReference>
<keyword evidence="3" id="KW-0813">Transport</keyword>
<evidence type="ECO:0000256" key="3">
    <source>
        <dbReference type="ARBA" id="ARBA00022448"/>
    </source>
</evidence>
<feature type="transmembrane region" description="Helical" evidence="7">
    <location>
        <begin position="241"/>
        <end position="261"/>
    </location>
</feature>
<keyword evidence="9" id="KW-1185">Reference proteome</keyword>
<evidence type="ECO:0008006" key="10">
    <source>
        <dbReference type="Google" id="ProtNLM"/>
    </source>
</evidence>
<evidence type="ECO:0000256" key="1">
    <source>
        <dbReference type="ARBA" id="ARBA00004127"/>
    </source>
</evidence>
<accession>A0ABR7LIM8</accession>
<dbReference type="SUPFAM" id="SSF103473">
    <property type="entry name" value="MFS general substrate transporter"/>
    <property type="match status" value="1"/>
</dbReference>
<evidence type="ECO:0000256" key="4">
    <source>
        <dbReference type="ARBA" id="ARBA00022692"/>
    </source>
</evidence>
<comment type="caution">
    <text evidence="8">The sequence shown here is derived from an EMBL/GenBank/DDBJ whole genome shotgun (WGS) entry which is preliminary data.</text>
</comment>
<feature type="transmembrane region" description="Helical" evidence="7">
    <location>
        <begin position="134"/>
        <end position="153"/>
    </location>
</feature>
<name>A0ABR7LIM8_9ACTN</name>
<feature type="transmembrane region" description="Helical" evidence="7">
    <location>
        <begin position="159"/>
        <end position="177"/>
    </location>
</feature>
<feature type="transmembrane region" description="Helical" evidence="7">
    <location>
        <begin position="210"/>
        <end position="229"/>
    </location>
</feature>